<keyword evidence="3" id="KW-1185">Reference proteome</keyword>
<name>A0A8B2NQC4_9HYPH</name>
<dbReference type="OrthoDB" id="7507676at2"/>
<feature type="domain" description="Cupin type-2" evidence="1">
    <location>
        <begin position="42"/>
        <end position="107"/>
    </location>
</feature>
<dbReference type="InterPro" id="IPR013096">
    <property type="entry name" value="Cupin_2"/>
</dbReference>
<protein>
    <submittedName>
        <fullName evidence="2">Cupin domain-containing protein</fullName>
    </submittedName>
</protein>
<accession>A0A8B2NQC4</accession>
<sequence length="134" mass="14632">MKIVRCGELDTVVAPASYFTGTVFQQPIVTAPEPARVNAAAVTFTPGARTNWHTHPLGQTLHVVSGSGWFQTEGEARIDIHAGDSIWIPPGEKHWHGATDTKMMTHIAIHERDGDAGHITWLEPVEDADYLAGR</sequence>
<dbReference type="CDD" id="cd02233">
    <property type="entry name" value="cupin_HNL-like"/>
    <property type="match status" value="1"/>
</dbReference>
<dbReference type="PANTHER" id="PTHR43698">
    <property type="entry name" value="RIBD C-TERMINAL DOMAIN CONTAINING PROTEIN"/>
    <property type="match status" value="1"/>
</dbReference>
<dbReference type="AlphaFoldDB" id="A0A8B2NQC4"/>
<organism evidence="2 3">
    <name type="scientific">Acuticoccus sediminis</name>
    <dbReference type="NCBI Taxonomy" id="2184697"/>
    <lineage>
        <taxon>Bacteria</taxon>
        <taxon>Pseudomonadati</taxon>
        <taxon>Pseudomonadota</taxon>
        <taxon>Alphaproteobacteria</taxon>
        <taxon>Hyphomicrobiales</taxon>
        <taxon>Amorphaceae</taxon>
        <taxon>Acuticoccus</taxon>
    </lineage>
</organism>
<evidence type="ECO:0000313" key="2">
    <source>
        <dbReference type="EMBL" id="RAH99392.1"/>
    </source>
</evidence>
<proteinExistence type="predicted"/>
<dbReference type="InterPro" id="IPR011051">
    <property type="entry name" value="RmlC_Cupin_sf"/>
</dbReference>
<dbReference type="SUPFAM" id="SSF51182">
    <property type="entry name" value="RmlC-like cupins"/>
    <property type="match status" value="1"/>
</dbReference>
<gene>
    <name evidence="2" type="ORF">DLJ53_22965</name>
</gene>
<comment type="caution">
    <text evidence="2">The sequence shown here is derived from an EMBL/GenBank/DDBJ whole genome shotgun (WGS) entry which is preliminary data.</text>
</comment>
<evidence type="ECO:0000313" key="3">
    <source>
        <dbReference type="Proteomes" id="UP000249590"/>
    </source>
</evidence>
<dbReference type="EMBL" id="QHHQ01000005">
    <property type="protein sequence ID" value="RAH99392.1"/>
    <property type="molecule type" value="Genomic_DNA"/>
</dbReference>
<dbReference type="Proteomes" id="UP000249590">
    <property type="component" value="Unassembled WGS sequence"/>
</dbReference>
<dbReference type="InterPro" id="IPR047263">
    <property type="entry name" value="HNL-like_cupin"/>
</dbReference>
<dbReference type="RefSeq" id="WP_111349564.1">
    <property type="nucleotide sequence ID" value="NZ_JAIWKD010000006.1"/>
</dbReference>
<dbReference type="Pfam" id="PF07883">
    <property type="entry name" value="Cupin_2"/>
    <property type="match status" value="1"/>
</dbReference>
<dbReference type="Gene3D" id="2.60.120.10">
    <property type="entry name" value="Jelly Rolls"/>
    <property type="match status" value="1"/>
</dbReference>
<evidence type="ECO:0000259" key="1">
    <source>
        <dbReference type="Pfam" id="PF07883"/>
    </source>
</evidence>
<reference evidence="2 3" key="1">
    <citation type="submission" date="2018-05" db="EMBL/GenBank/DDBJ databases">
        <title>Acuticoccus sediminis sp. nov., isolated from deep-sea sediment of Indian Ocean.</title>
        <authorList>
            <person name="Liu X."/>
            <person name="Lai Q."/>
            <person name="Du Y."/>
            <person name="Sun F."/>
            <person name="Zhang X."/>
            <person name="Wang S."/>
            <person name="Shao Z."/>
        </authorList>
    </citation>
    <scope>NUCLEOTIDE SEQUENCE [LARGE SCALE GENOMIC DNA]</scope>
    <source>
        <strain evidence="2 3">PTG4-2</strain>
    </source>
</reference>
<dbReference type="PANTHER" id="PTHR43698:SF1">
    <property type="entry name" value="BLL4564 PROTEIN"/>
    <property type="match status" value="1"/>
</dbReference>
<dbReference type="InterPro" id="IPR014710">
    <property type="entry name" value="RmlC-like_jellyroll"/>
</dbReference>